<keyword evidence="4" id="KW-0566">Pantothenate biosynthesis</keyword>
<dbReference type="InterPro" id="IPR013332">
    <property type="entry name" value="KPR_N"/>
</dbReference>
<dbReference type="PANTHER" id="PTHR21708">
    <property type="entry name" value="PROBABLE 2-DEHYDROPANTOATE 2-REDUCTASE"/>
    <property type="match status" value="1"/>
</dbReference>
<dbReference type="Gene3D" id="3.40.50.720">
    <property type="entry name" value="NAD(P)-binding Rossmann-like Domain"/>
    <property type="match status" value="1"/>
</dbReference>
<dbReference type="RefSeq" id="WP_082427666.1">
    <property type="nucleotide sequence ID" value="NZ_CABIWZ010000001.1"/>
</dbReference>
<feature type="domain" description="Ketopantoate reductase N-terminal" evidence="5">
    <location>
        <begin position="9"/>
        <end position="145"/>
    </location>
</feature>
<evidence type="ECO:0000256" key="3">
    <source>
        <dbReference type="ARBA" id="ARBA00023002"/>
    </source>
</evidence>
<keyword evidence="8" id="KW-1185">Reference proteome</keyword>
<evidence type="ECO:0000256" key="1">
    <source>
        <dbReference type="ARBA" id="ARBA00007870"/>
    </source>
</evidence>
<feature type="domain" description="Ketopantoate reductase C-terminal" evidence="6">
    <location>
        <begin position="187"/>
        <end position="303"/>
    </location>
</feature>
<dbReference type="InterPro" id="IPR008927">
    <property type="entry name" value="6-PGluconate_DH-like_C_sf"/>
</dbReference>
<dbReference type="Gene3D" id="1.10.1040.10">
    <property type="entry name" value="N-(1-d-carboxylethyl)-l-norvaline Dehydrogenase, domain 2"/>
    <property type="match status" value="1"/>
</dbReference>
<dbReference type="PANTHER" id="PTHR21708:SF26">
    <property type="entry name" value="2-DEHYDROPANTOATE 2-REDUCTASE"/>
    <property type="match status" value="1"/>
</dbReference>
<dbReference type="InterPro" id="IPR036291">
    <property type="entry name" value="NAD(P)-bd_dom_sf"/>
</dbReference>
<dbReference type="GO" id="GO:0015940">
    <property type="term" value="P:pantothenate biosynthetic process"/>
    <property type="evidence" value="ECO:0007669"/>
    <property type="project" value="UniProtKB-UniPathway"/>
</dbReference>
<sequence length="313" mass="33746">MNTTNLKFAIFGVGGTGGVIGGYLANAGNDVTFLARGAHLAAMQKDGLTIHTNHRGDIRIKPCKAMLADDYHDTPDVLFICVKYYGLDAAIALTRRIAGPDTLVIPILNVFGTGAVMQEKLPGKTVLDGCIYVFAKRGGPGIIEQPQEILRVFYGFRPGQCDRLAPKAAALENIMRAADIHAHFTEDIQRDALTKFSFVSPMGAAGLYFGVTSEAFQVPGEVRETFIGLVKEVESLGHAMGITFDRDLVATDLRLMDAFAPGLTTSMQRDVAAGGPSEFKGLVSRIVELGEKYHVPTPLYQKINDWGKAQGLA</sequence>
<dbReference type="GO" id="GO:0008677">
    <property type="term" value="F:2-dehydropantoate 2-reductase activity"/>
    <property type="evidence" value="ECO:0007669"/>
    <property type="project" value="UniProtKB-EC"/>
</dbReference>
<evidence type="ECO:0000259" key="5">
    <source>
        <dbReference type="Pfam" id="PF02558"/>
    </source>
</evidence>
<dbReference type="STRING" id="187979.ERS852385_00331"/>
<comment type="similarity">
    <text evidence="1 4">Belongs to the ketopantoate reductase family.</text>
</comment>
<evidence type="ECO:0000259" key="6">
    <source>
        <dbReference type="Pfam" id="PF08546"/>
    </source>
</evidence>
<name>A0A173WRD8_9FIRM</name>
<evidence type="ECO:0000256" key="4">
    <source>
        <dbReference type="RuleBase" id="RU362068"/>
    </source>
</evidence>
<organism evidence="7 8">
    <name type="scientific">Mitsuokella jalaludinii</name>
    <dbReference type="NCBI Taxonomy" id="187979"/>
    <lineage>
        <taxon>Bacteria</taxon>
        <taxon>Bacillati</taxon>
        <taxon>Bacillota</taxon>
        <taxon>Negativicutes</taxon>
        <taxon>Selenomonadales</taxon>
        <taxon>Selenomonadaceae</taxon>
        <taxon>Mitsuokella</taxon>
    </lineage>
</organism>
<comment type="pathway">
    <text evidence="4">Cofactor biosynthesis; (R)-pantothenate biosynthesis; (R)-pantoate from 3-methyl-2-oxobutanoate: step 2/2.</text>
</comment>
<dbReference type="OrthoDB" id="9772736at2"/>
<dbReference type="EC" id="1.1.1.169" evidence="4"/>
<dbReference type="Pfam" id="PF02558">
    <property type="entry name" value="ApbA"/>
    <property type="match status" value="1"/>
</dbReference>
<dbReference type="eggNOG" id="COG1893">
    <property type="taxonomic scope" value="Bacteria"/>
</dbReference>
<dbReference type="UniPathway" id="UPA00028">
    <property type="reaction ID" value="UER00004"/>
</dbReference>
<dbReference type="GO" id="GO:0005737">
    <property type="term" value="C:cytoplasm"/>
    <property type="evidence" value="ECO:0007669"/>
    <property type="project" value="TreeGrafter"/>
</dbReference>
<comment type="catalytic activity">
    <reaction evidence="4">
        <text>(R)-pantoate + NADP(+) = 2-dehydropantoate + NADPH + H(+)</text>
        <dbReference type="Rhea" id="RHEA:16233"/>
        <dbReference type="ChEBI" id="CHEBI:11561"/>
        <dbReference type="ChEBI" id="CHEBI:15378"/>
        <dbReference type="ChEBI" id="CHEBI:15980"/>
        <dbReference type="ChEBI" id="CHEBI:57783"/>
        <dbReference type="ChEBI" id="CHEBI:58349"/>
        <dbReference type="EC" id="1.1.1.169"/>
    </reaction>
</comment>
<evidence type="ECO:0000313" key="7">
    <source>
        <dbReference type="EMBL" id="CUN40648.1"/>
    </source>
</evidence>
<dbReference type="InterPro" id="IPR003710">
    <property type="entry name" value="ApbA"/>
</dbReference>
<dbReference type="InterPro" id="IPR051402">
    <property type="entry name" value="KPR-Related"/>
</dbReference>
<reference evidence="7 8" key="1">
    <citation type="submission" date="2015-09" db="EMBL/GenBank/DDBJ databases">
        <authorList>
            <consortium name="Pathogen Informatics"/>
        </authorList>
    </citation>
    <scope>NUCLEOTIDE SEQUENCE [LARGE SCALE GENOMIC DNA]</scope>
    <source>
        <strain evidence="7 8">2789STDY5608828</strain>
    </source>
</reference>
<dbReference type="InterPro" id="IPR013328">
    <property type="entry name" value="6PGD_dom2"/>
</dbReference>
<dbReference type="AlphaFoldDB" id="A0A173WRD8"/>
<evidence type="ECO:0000313" key="8">
    <source>
        <dbReference type="Proteomes" id="UP000095546"/>
    </source>
</evidence>
<dbReference type="SUPFAM" id="SSF48179">
    <property type="entry name" value="6-phosphogluconate dehydrogenase C-terminal domain-like"/>
    <property type="match status" value="1"/>
</dbReference>
<keyword evidence="2 4" id="KW-0521">NADP</keyword>
<protein>
    <recommendedName>
        <fullName evidence="4">2-dehydropantoate 2-reductase</fullName>
        <ecNumber evidence="4">1.1.1.169</ecNumber>
    </recommendedName>
    <alternativeName>
        <fullName evidence="4">Ketopantoate reductase</fullName>
    </alternativeName>
</protein>
<comment type="function">
    <text evidence="4">Catalyzes the NADPH-dependent reduction of ketopantoate into pantoic acid.</text>
</comment>
<dbReference type="InterPro" id="IPR013752">
    <property type="entry name" value="KPA_reductase"/>
</dbReference>
<keyword evidence="3 4" id="KW-0560">Oxidoreductase</keyword>
<proteinExistence type="inferred from homology"/>
<accession>A0A173WRD8</accession>
<dbReference type="Pfam" id="PF08546">
    <property type="entry name" value="ApbA_C"/>
    <property type="match status" value="1"/>
</dbReference>
<dbReference type="SUPFAM" id="SSF51735">
    <property type="entry name" value="NAD(P)-binding Rossmann-fold domains"/>
    <property type="match status" value="1"/>
</dbReference>
<dbReference type="Proteomes" id="UP000095546">
    <property type="component" value="Unassembled WGS sequence"/>
</dbReference>
<dbReference type="NCBIfam" id="TIGR00745">
    <property type="entry name" value="apbA_panE"/>
    <property type="match status" value="1"/>
</dbReference>
<evidence type="ECO:0000256" key="2">
    <source>
        <dbReference type="ARBA" id="ARBA00022857"/>
    </source>
</evidence>
<gene>
    <name evidence="7" type="ORF">ERS852385_00331</name>
</gene>
<dbReference type="EMBL" id="CYYU01000001">
    <property type="protein sequence ID" value="CUN40648.1"/>
    <property type="molecule type" value="Genomic_DNA"/>
</dbReference>